<organism evidence="1">
    <name type="scientific">marine sediment metagenome</name>
    <dbReference type="NCBI Taxonomy" id="412755"/>
    <lineage>
        <taxon>unclassified sequences</taxon>
        <taxon>metagenomes</taxon>
        <taxon>ecological metagenomes</taxon>
    </lineage>
</organism>
<gene>
    <name evidence="1" type="ORF">LCGC14_1233200</name>
</gene>
<name>A0A0F9LC15_9ZZZZ</name>
<protein>
    <submittedName>
        <fullName evidence="1">Uncharacterized protein</fullName>
    </submittedName>
</protein>
<evidence type="ECO:0000313" key="1">
    <source>
        <dbReference type="EMBL" id="KKM90968.1"/>
    </source>
</evidence>
<sequence length="86" mass="9863">MTMRLGLGDKITVDDIKFCRKLISEYTEKAESQEENVLFGPVRSRRAYGSHASKNRKNAARMQGNLDIQLAWLESNKPLYDEVTND</sequence>
<dbReference type="AlphaFoldDB" id="A0A0F9LC15"/>
<reference evidence="1" key="1">
    <citation type="journal article" date="2015" name="Nature">
        <title>Complex archaea that bridge the gap between prokaryotes and eukaryotes.</title>
        <authorList>
            <person name="Spang A."/>
            <person name="Saw J.H."/>
            <person name="Jorgensen S.L."/>
            <person name="Zaremba-Niedzwiedzka K."/>
            <person name="Martijn J."/>
            <person name="Lind A.E."/>
            <person name="van Eijk R."/>
            <person name="Schleper C."/>
            <person name="Guy L."/>
            <person name="Ettema T.J."/>
        </authorList>
    </citation>
    <scope>NUCLEOTIDE SEQUENCE</scope>
</reference>
<proteinExistence type="predicted"/>
<accession>A0A0F9LC15</accession>
<comment type="caution">
    <text evidence="1">The sequence shown here is derived from an EMBL/GenBank/DDBJ whole genome shotgun (WGS) entry which is preliminary data.</text>
</comment>
<dbReference type="EMBL" id="LAZR01006600">
    <property type="protein sequence ID" value="KKM90968.1"/>
    <property type="molecule type" value="Genomic_DNA"/>
</dbReference>